<evidence type="ECO:0000256" key="4">
    <source>
        <dbReference type="ARBA" id="ARBA00022833"/>
    </source>
</evidence>
<evidence type="ECO:0000313" key="9">
    <source>
        <dbReference type="RefSeq" id="XP_018461150.2"/>
    </source>
</evidence>
<name>A0A6J0LLN1_RAPSA</name>
<evidence type="ECO:0000259" key="7">
    <source>
        <dbReference type="Pfam" id="PF08646"/>
    </source>
</evidence>
<feature type="domain" description="Replication factor A C-terminal" evidence="7">
    <location>
        <begin position="283"/>
        <end position="415"/>
    </location>
</feature>
<dbReference type="PANTHER" id="PTHR47165:SF4">
    <property type="entry name" value="OS03G0429900 PROTEIN"/>
    <property type="match status" value="1"/>
</dbReference>
<dbReference type="KEGG" id="rsz:108832149"/>
<keyword evidence="2" id="KW-0479">Metal-binding</keyword>
<evidence type="ECO:0000256" key="3">
    <source>
        <dbReference type="ARBA" id="ARBA00022771"/>
    </source>
</evidence>
<dbReference type="Pfam" id="PF02721">
    <property type="entry name" value="DUF223"/>
    <property type="match status" value="1"/>
</dbReference>
<keyword evidence="5" id="KW-0238">DNA-binding</keyword>
<feature type="domain" description="Replication protein A 70 kDa DNA-binding subunit B/D first OB fold" evidence="6">
    <location>
        <begin position="17"/>
        <end position="107"/>
    </location>
</feature>
<evidence type="ECO:0000256" key="5">
    <source>
        <dbReference type="ARBA" id="ARBA00023125"/>
    </source>
</evidence>
<sequence>MANCNLFFSDLKSGRCSKVVEARLLRFWEARNIKRGGELMWMDLVMVDVNGAMMQAVIGFSLLPKHRERLTAGTVFSVSGFDVSRCAQNFRLTDSPLMIRFNENTSFEELAEPVSPLPEEAFRFRNQSEMIGLANSNTQLPDVIGELVSVRSTVSDPPEEKNRVMVTVKLESEETVTLSLFDSQAVAFHRQLEAIRDDPRVIVATIINPKMVGGRLFLNATSGTHVYFDKNTIAGSNRFYQDTGLQSVAPLLRSYAKVETMTIAELNGFIVSAASQEIDFLCTGRVDRVDLDKGWCYVACSVCSKKLKQTVSAFTCERCNNSHAVGTLRYRVEMAISDDTAEGTFVWFDGVLTKLHSLRASEAAQMLAADGVNPEETMIPQFIAEMEGRTYTFQVRVNAYNFTQHHKTFTITHVAKDHGRLPVDELENNVSIPCVVKTRVQMFVDYIAYQK</sequence>
<evidence type="ECO:0000256" key="1">
    <source>
        <dbReference type="ARBA" id="ARBA00005690"/>
    </source>
</evidence>
<dbReference type="Pfam" id="PF08646">
    <property type="entry name" value="Rep_fac-A_C"/>
    <property type="match status" value="1"/>
</dbReference>
<dbReference type="InterPro" id="IPR012340">
    <property type="entry name" value="NA-bd_OB-fold"/>
</dbReference>
<dbReference type="OrthoDB" id="1075489at2759"/>
<dbReference type="SUPFAM" id="SSF50249">
    <property type="entry name" value="Nucleic acid-binding proteins"/>
    <property type="match status" value="2"/>
</dbReference>
<evidence type="ECO:0000313" key="8">
    <source>
        <dbReference type="Proteomes" id="UP000504610"/>
    </source>
</evidence>
<keyword evidence="4" id="KW-0862">Zinc</keyword>
<gene>
    <name evidence="9" type="primary">LOC108832149</name>
</gene>
<keyword evidence="3" id="KW-0863">Zinc-finger</keyword>
<dbReference type="CDD" id="cd04480">
    <property type="entry name" value="RPA1_DBD_A_like"/>
    <property type="match status" value="1"/>
</dbReference>
<reference evidence="8" key="1">
    <citation type="journal article" date="2019" name="Database">
        <title>The radish genome database (RadishGD): an integrated information resource for radish genomics.</title>
        <authorList>
            <person name="Yu H.J."/>
            <person name="Baek S."/>
            <person name="Lee Y.J."/>
            <person name="Cho A."/>
            <person name="Mun J.H."/>
        </authorList>
    </citation>
    <scope>NUCLEOTIDE SEQUENCE [LARGE SCALE GENOMIC DNA]</scope>
    <source>
        <strain evidence="8">cv. WK10039</strain>
    </source>
</reference>
<dbReference type="GeneID" id="108832149"/>
<organism evidence="8 9">
    <name type="scientific">Raphanus sativus</name>
    <name type="common">Radish</name>
    <name type="synonym">Raphanus raphanistrum var. sativus</name>
    <dbReference type="NCBI Taxonomy" id="3726"/>
    <lineage>
        <taxon>Eukaryota</taxon>
        <taxon>Viridiplantae</taxon>
        <taxon>Streptophyta</taxon>
        <taxon>Embryophyta</taxon>
        <taxon>Tracheophyta</taxon>
        <taxon>Spermatophyta</taxon>
        <taxon>Magnoliopsida</taxon>
        <taxon>eudicotyledons</taxon>
        <taxon>Gunneridae</taxon>
        <taxon>Pentapetalae</taxon>
        <taxon>rosids</taxon>
        <taxon>malvids</taxon>
        <taxon>Brassicales</taxon>
        <taxon>Brassicaceae</taxon>
        <taxon>Brassiceae</taxon>
        <taxon>Raphanus</taxon>
    </lineage>
</organism>
<dbReference type="PANTHER" id="PTHR47165">
    <property type="entry name" value="OS03G0429900 PROTEIN"/>
    <property type="match status" value="1"/>
</dbReference>
<dbReference type="Proteomes" id="UP000504610">
    <property type="component" value="Chromosome 2"/>
</dbReference>
<dbReference type="InterPro" id="IPR047192">
    <property type="entry name" value="Euk_RPA1_DBD_C"/>
</dbReference>
<dbReference type="InterPro" id="IPR003871">
    <property type="entry name" value="RFA1B/D_OB_1st"/>
</dbReference>
<protein>
    <submittedName>
        <fullName evidence="9">Uncharacterized protein LOC108832149</fullName>
    </submittedName>
</protein>
<accession>A0A6J0LLN1</accession>
<dbReference type="GO" id="GO:0008270">
    <property type="term" value="F:zinc ion binding"/>
    <property type="evidence" value="ECO:0007669"/>
    <property type="project" value="UniProtKB-KW"/>
</dbReference>
<dbReference type="Gene3D" id="2.40.50.140">
    <property type="entry name" value="Nucleic acid-binding proteins"/>
    <property type="match status" value="3"/>
</dbReference>
<keyword evidence="8" id="KW-1185">Reference proteome</keyword>
<evidence type="ECO:0000256" key="2">
    <source>
        <dbReference type="ARBA" id="ARBA00022723"/>
    </source>
</evidence>
<reference evidence="9" key="2">
    <citation type="submission" date="2025-08" db="UniProtKB">
        <authorList>
            <consortium name="RefSeq"/>
        </authorList>
    </citation>
    <scope>IDENTIFICATION</scope>
    <source>
        <tissue evidence="9">Leaf</tissue>
    </source>
</reference>
<evidence type="ECO:0000259" key="6">
    <source>
        <dbReference type="Pfam" id="PF02721"/>
    </source>
</evidence>
<dbReference type="GO" id="GO:0003677">
    <property type="term" value="F:DNA binding"/>
    <property type="evidence" value="ECO:0007669"/>
    <property type="project" value="UniProtKB-KW"/>
</dbReference>
<comment type="similarity">
    <text evidence="1">Belongs to the replication factor A protein 1 family.</text>
</comment>
<dbReference type="RefSeq" id="XP_018461150.2">
    <property type="nucleotide sequence ID" value="XM_018605648.2"/>
</dbReference>
<dbReference type="AlphaFoldDB" id="A0A6J0LLN1"/>
<dbReference type="InterPro" id="IPR013955">
    <property type="entry name" value="Rep_factor-A_C"/>
</dbReference>
<proteinExistence type="inferred from homology"/>
<dbReference type="CDD" id="cd04476">
    <property type="entry name" value="RPA1_DBD_C"/>
    <property type="match status" value="1"/>
</dbReference>